<dbReference type="PROSITE" id="PS51007">
    <property type="entry name" value="CYTC"/>
    <property type="match status" value="1"/>
</dbReference>
<keyword evidence="5" id="KW-0812">Transmembrane</keyword>
<dbReference type="SUPFAM" id="SSF46626">
    <property type="entry name" value="Cytochrome c"/>
    <property type="match status" value="1"/>
</dbReference>
<dbReference type="InterPro" id="IPR009056">
    <property type="entry name" value="Cyt_c-like_dom"/>
</dbReference>
<dbReference type="Gene3D" id="1.10.760.10">
    <property type="entry name" value="Cytochrome c-like domain"/>
    <property type="match status" value="1"/>
</dbReference>
<dbReference type="GO" id="GO:0046872">
    <property type="term" value="F:metal ion binding"/>
    <property type="evidence" value="ECO:0007669"/>
    <property type="project" value="UniProtKB-KW"/>
</dbReference>
<keyword evidence="1 4" id="KW-0349">Heme</keyword>
<sequence>MNLPRWLLYTVAILVVLSWVPLALIMRARVTTSPLPRIHIVPDMDSQPKYKAQSRNPMFADRRAMRPPVAGAVARGATLGDSALMSGKVGEDWVEMIPVEVDRGLLERGRGRYEVYCSPCHGLAGFGDGMVAKRADELLEGTWTPPTSFHTDLLRERPAGHLFNTISNGIRNMPAYGPQIPVEDRWAIVAYVGALQRSQNATVDDVPPDIRAQLR</sequence>
<organism evidence="7 8">
    <name type="scientific">Candidatus Sulfomarinibacter kjeldsenii</name>
    <dbReference type="NCBI Taxonomy" id="2885994"/>
    <lineage>
        <taxon>Bacteria</taxon>
        <taxon>Pseudomonadati</taxon>
        <taxon>Acidobacteriota</taxon>
        <taxon>Thermoanaerobaculia</taxon>
        <taxon>Thermoanaerobaculales</taxon>
        <taxon>Candidatus Sulfomarinibacteraceae</taxon>
        <taxon>Candidatus Sulfomarinibacter</taxon>
    </lineage>
</organism>
<dbReference type="Proteomes" id="UP000598633">
    <property type="component" value="Unassembled WGS sequence"/>
</dbReference>
<evidence type="ECO:0000256" key="1">
    <source>
        <dbReference type="ARBA" id="ARBA00022617"/>
    </source>
</evidence>
<evidence type="ECO:0000259" key="6">
    <source>
        <dbReference type="PROSITE" id="PS51007"/>
    </source>
</evidence>
<evidence type="ECO:0000313" key="8">
    <source>
        <dbReference type="Proteomes" id="UP000598633"/>
    </source>
</evidence>
<comment type="caution">
    <text evidence="7">The sequence shown here is derived from an EMBL/GenBank/DDBJ whole genome shotgun (WGS) entry which is preliminary data.</text>
</comment>
<keyword evidence="3 4" id="KW-0408">Iron</keyword>
<feature type="domain" description="Cytochrome c" evidence="6">
    <location>
        <begin position="104"/>
        <end position="196"/>
    </location>
</feature>
<dbReference type="EMBL" id="JACXWA010000047">
    <property type="protein sequence ID" value="MBD3870258.1"/>
    <property type="molecule type" value="Genomic_DNA"/>
</dbReference>
<gene>
    <name evidence="7" type="ORF">IFJ97_02725</name>
</gene>
<evidence type="ECO:0000256" key="2">
    <source>
        <dbReference type="ARBA" id="ARBA00022723"/>
    </source>
</evidence>
<dbReference type="PANTHER" id="PTHR40394">
    <property type="entry name" value="LIPOPROTEIN-RELATED"/>
    <property type="match status" value="1"/>
</dbReference>
<dbReference type="PANTHER" id="PTHR40394:SF2">
    <property type="entry name" value="QUINOL:CYTOCHROME C OXIDOREDUCTASE MEMBRANE PROTEIN"/>
    <property type="match status" value="1"/>
</dbReference>
<keyword evidence="5" id="KW-1133">Transmembrane helix</keyword>
<evidence type="ECO:0000313" key="7">
    <source>
        <dbReference type="EMBL" id="MBD3870258.1"/>
    </source>
</evidence>
<evidence type="ECO:0000256" key="4">
    <source>
        <dbReference type="PROSITE-ProRule" id="PRU00433"/>
    </source>
</evidence>
<reference evidence="7 8" key="1">
    <citation type="submission" date="2020-08" db="EMBL/GenBank/DDBJ databases">
        <title>Acidobacteriota in marine sediments use diverse sulfur dissimilation pathways.</title>
        <authorList>
            <person name="Wasmund K."/>
        </authorList>
    </citation>
    <scope>NUCLEOTIDE SEQUENCE [LARGE SCALE GENOMIC DNA]</scope>
    <source>
        <strain evidence="7">MAG AM3-A</strain>
    </source>
</reference>
<keyword evidence="5" id="KW-0472">Membrane</keyword>
<dbReference type="AlphaFoldDB" id="A0A8J7CN62"/>
<proteinExistence type="predicted"/>
<name>A0A8J7CN62_9BACT</name>
<feature type="transmembrane region" description="Helical" evidence="5">
    <location>
        <begin position="6"/>
        <end position="25"/>
    </location>
</feature>
<dbReference type="Pfam" id="PF13442">
    <property type="entry name" value="Cytochrome_CBB3"/>
    <property type="match status" value="1"/>
</dbReference>
<dbReference type="InterPro" id="IPR036909">
    <property type="entry name" value="Cyt_c-like_dom_sf"/>
</dbReference>
<protein>
    <submittedName>
        <fullName evidence="7">Cytochrome c</fullName>
    </submittedName>
</protein>
<dbReference type="GO" id="GO:0020037">
    <property type="term" value="F:heme binding"/>
    <property type="evidence" value="ECO:0007669"/>
    <property type="project" value="InterPro"/>
</dbReference>
<evidence type="ECO:0000256" key="3">
    <source>
        <dbReference type="ARBA" id="ARBA00023004"/>
    </source>
</evidence>
<dbReference type="GO" id="GO:0009055">
    <property type="term" value="F:electron transfer activity"/>
    <property type="evidence" value="ECO:0007669"/>
    <property type="project" value="InterPro"/>
</dbReference>
<keyword evidence="2 4" id="KW-0479">Metal-binding</keyword>
<accession>A0A8J7CN62</accession>
<evidence type="ECO:0000256" key="5">
    <source>
        <dbReference type="SAM" id="Phobius"/>
    </source>
</evidence>